<dbReference type="InterPro" id="IPR052895">
    <property type="entry name" value="HetReg/Transcr_Mod"/>
</dbReference>
<reference evidence="3" key="1">
    <citation type="journal article" date="2021" name="Nat. Commun.">
        <title>Genetic determinants of endophytism in the Arabidopsis root mycobiome.</title>
        <authorList>
            <person name="Mesny F."/>
            <person name="Miyauchi S."/>
            <person name="Thiergart T."/>
            <person name="Pickel B."/>
            <person name="Atanasova L."/>
            <person name="Karlsson M."/>
            <person name="Huettel B."/>
            <person name="Barry K.W."/>
            <person name="Haridas S."/>
            <person name="Chen C."/>
            <person name="Bauer D."/>
            <person name="Andreopoulos W."/>
            <person name="Pangilinan J."/>
            <person name="LaButti K."/>
            <person name="Riley R."/>
            <person name="Lipzen A."/>
            <person name="Clum A."/>
            <person name="Drula E."/>
            <person name="Henrissat B."/>
            <person name="Kohler A."/>
            <person name="Grigoriev I.V."/>
            <person name="Martin F.M."/>
            <person name="Hacquard S."/>
        </authorList>
    </citation>
    <scope>NUCLEOTIDE SEQUENCE</scope>
    <source>
        <strain evidence="3">MPI-SDFR-AT-0073</strain>
    </source>
</reference>
<dbReference type="PANTHER" id="PTHR24148:SF73">
    <property type="entry name" value="HET DOMAIN PROTEIN (AFU_ORTHOLOGUE AFUA_8G01020)"/>
    <property type="match status" value="1"/>
</dbReference>
<dbReference type="EMBL" id="JAGPXC010000004">
    <property type="protein sequence ID" value="KAH6654713.1"/>
    <property type="molecule type" value="Genomic_DNA"/>
</dbReference>
<evidence type="ECO:0000256" key="1">
    <source>
        <dbReference type="SAM" id="MobiDB-lite"/>
    </source>
</evidence>
<keyword evidence="4" id="KW-1185">Reference proteome</keyword>
<comment type="caution">
    <text evidence="3">The sequence shown here is derived from an EMBL/GenBank/DDBJ whole genome shotgun (WGS) entry which is preliminary data.</text>
</comment>
<dbReference type="PANTHER" id="PTHR24148">
    <property type="entry name" value="ANKYRIN REPEAT DOMAIN-CONTAINING PROTEIN 39 HOMOLOG-RELATED"/>
    <property type="match status" value="1"/>
</dbReference>
<organism evidence="3 4">
    <name type="scientific">Truncatella angustata</name>
    <dbReference type="NCBI Taxonomy" id="152316"/>
    <lineage>
        <taxon>Eukaryota</taxon>
        <taxon>Fungi</taxon>
        <taxon>Dikarya</taxon>
        <taxon>Ascomycota</taxon>
        <taxon>Pezizomycotina</taxon>
        <taxon>Sordariomycetes</taxon>
        <taxon>Xylariomycetidae</taxon>
        <taxon>Amphisphaeriales</taxon>
        <taxon>Sporocadaceae</taxon>
        <taxon>Truncatella</taxon>
    </lineage>
</organism>
<evidence type="ECO:0000313" key="4">
    <source>
        <dbReference type="Proteomes" id="UP000758603"/>
    </source>
</evidence>
<dbReference type="Proteomes" id="UP000758603">
    <property type="component" value="Unassembled WGS sequence"/>
</dbReference>
<gene>
    <name evidence="3" type="ORF">BKA67DRAFT_536017</name>
</gene>
<dbReference type="RefSeq" id="XP_045958983.1">
    <property type="nucleotide sequence ID" value="XM_046100093.1"/>
</dbReference>
<dbReference type="OrthoDB" id="5386682at2759"/>
<dbReference type="Pfam" id="PF06985">
    <property type="entry name" value="HET"/>
    <property type="match status" value="1"/>
</dbReference>
<feature type="domain" description="Heterokaryon incompatibility" evidence="2">
    <location>
        <begin position="137"/>
        <end position="259"/>
    </location>
</feature>
<evidence type="ECO:0000259" key="2">
    <source>
        <dbReference type="Pfam" id="PF06985"/>
    </source>
</evidence>
<dbReference type="InterPro" id="IPR010730">
    <property type="entry name" value="HET"/>
</dbReference>
<feature type="compositionally biased region" description="Basic and acidic residues" evidence="1">
    <location>
        <begin position="359"/>
        <end position="370"/>
    </location>
</feature>
<dbReference type="AlphaFoldDB" id="A0A9P8UMA9"/>
<evidence type="ECO:0000313" key="3">
    <source>
        <dbReference type="EMBL" id="KAH6654713.1"/>
    </source>
</evidence>
<sequence length="382" mass="43119">MESQGASGINFRKLDASKSEIRLLELQPADDIDQPPVCRLVNVALTDNVEYVAISCALSETETENVVINHKKVSLPATLGEVLRHIRAVFLSSPTQTDRSRSPTKEKKGPPNWLVQAMRNVRSIFPDSTKSQFEHGQGTLLVWLAPLCIDRRSSSETAQQLSHMAMAYRSAQVVVGWLGPKAELTDVALEVLQQVEDAFPEHFGEPEDKKLHPEHYAPQHSWLHKLAFMWEHGLEGPYYAALMDFTERPLFHRTWLIDEIAMARYPAFLIGDRLVPWKQVITLNQLCEELSSESDVFPSGLRPVAQSWPLGTIYTMLKHYEERKRMEAQEEPSKTGALKQYELKKQRQQATEIAGAGEQAHEEMRKEKARQGSVAEGVIAGS</sequence>
<dbReference type="GeneID" id="70128985"/>
<accession>A0A9P8UMA9</accession>
<protein>
    <recommendedName>
        <fullName evidence="2">Heterokaryon incompatibility domain-containing protein</fullName>
    </recommendedName>
</protein>
<proteinExistence type="predicted"/>
<feature type="region of interest" description="Disordered" evidence="1">
    <location>
        <begin position="348"/>
        <end position="382"/>
    </location>
</feature>
<name>A0A9P8UMA9_9PEZI</name>